<dbReference type="RefSeq" id="WP_270073306.1">
    <property type="nucleotide sequence ID" value="NZ_JAJAQC010000029.1"/>
</dbReference>
<evidence type="ECO:0000313" key="12">
    <source>
        <dbReference type="Proteomes" id="UP001140076"/>
    </source>
</evidence>
<dbReference type="AlphaFoldDB" id="A0A9X3NLQ9"/>
<feature type="domain" description="ABC transmembrane type-2" evidence="10">
    <location>
        <begin position="65"/>
        <end position="292"/>
    </location>
</feature>
<evidence type="ECO:0000256" key="6">
    <source>
        <dbReference type="ARBA" id="ARBA00022692"/>
    </source>
</evidence>
<keyword evidence="4 9" id="KW-1003">Cell membrane</keyword>
<dbReference type="PANTHER" id="PTHR30413">
    <property type="entry name" value="INNER MEMBRANE TRANSPORT PERMEASE"/>
    <property type="match status" value="1"/>
</dbReference>
<proteinExistence type="inferred from homology"/>
<keyword evidence="3 9" id="KW-0813">Transport</keyword>
<evidence type="ECO:0000256" key="4">
    <source>
        <dbReference type="ARBA" id="ARBA00022475"/>
    </source>
</evidence>
<evidence type="ECO:0000256" key="1">
    <source>
        <dbReference type="ARBA" id="ARBA00004429"/>
    </source>
</evidence>
<accession>A0A9X3NLQ9</accession>
<keyword evidence="12" id="KW-1185">Reference proteome</keyword>
<feature type="transmembrane region" description="Helical" evidence="9">
    <location>
        <begin position="101"/>
        <end position="123"/>
    </location>
</feature>
<keyword evidence="7 9" id="KW-1133">Transmembrane helix</keyword>
<comment type="similarity">
    <text evidence="2 9">Belongs to the ABC-2 integral membrane protein family.</text>
</comment>
<feature type="transmembrane region" description="Helical" evidence="9">
    <location>
        <begin position="208"/>
        <end position="226"/>
    </location>
</feature>
<gene>
    <name evidence="11" type="ORF">LG943_17245</name>
</gene>
<evidence type="ECO:0000256" key="3">
    <source>
        <dbReference type="ARBA" id="ARBA00022448"/>
    </source>
</evidence>
<evidence type="ECO:0000259" key="10">
    <source>
        <dbReference type="PROSITE" id="PS51012"/>
    </source>
</evidence>
<name>A0A9X3NLQ9_9ACTN</name>
<dbReference type="GO" id="GO:0140359">
    <property type="term" value="F:ABC-type transporter activity"/>
    <property type="evidence" value="ECO:0007669"/>
    <property type="project" value="InterPro"/>
</dbReference>
<dbReference type="InterPro" id="IPR047817">
    <property type="entry name" value="ABC2_TM_bact-type"/>
</dbReference>
<dbReference type="Proteomes" id="UP001140076">
    <property type="component" value="Unassembled WGS sequence"/>
</dbReference>
<dbReference type="GO" id="GO:0005886">
    <property type="term" value="C:plasma membrane"/>
    <property type="evidence" value="ECO:0007669"/>
    <property type="project" value="UniProtKB-SubCell"/>
</dbReference>
<evidence type="ECO:0000256" key="7">
    <source>
        <dbReference type="ARBA" id="ARBA00022989"/>
    </source>
</evidence>
<dbReference type="Pfam" id="PF01061">
    <property type="entry name" value="ABC2_membrane"/>
    <property type="match status" value="1"/>
</dbReference>
<evidence type="ECO:0000256" key="5">
    <source>
        <dbReference type="ARBA" id="ARBA00022519"/>
    </source>
</evidence>
<organism evidence="11 12">
    <name type="scientific">Streptomonospora mangrovi</name>
    <dbReference type="NCBI Taxonomy" id="2883123"/>
    <lineage>
        <taxon>Bacteria</taxon>
        <taxon>Bacillati</taxon>
        <taxon>Actinomycetota</taxon>
        <taxon>Actinomycetes</taxon>
        <taxon>Streptosporangiales</taxon>
        <taxon>Nocardiopsidaceae</taxon>
        <taxon>Streptomonospora</taxon>
    </lineage>
</organism>
<evidence type="ECO:0000313" key="11">
    <source>
        <dbReference type="EMBL" id="MDA0566047.1"/>
    </source>
</evidence>
<feature type="transmembrane region" description="Helical" evidence="9">
    <location>
        <begin position="172"/>
        <end position="196"/>
    </location>
</feature>
<dbReference type="PROSITE" id="PS51012">
    <property type="entry name" value="ABC_TM2"/>
    <property type="match status" value="1"/>
</dbReference>
<dbReference type="EMBL" id="JAJAQC010000029">
    <property type="protein sequence ID" value="MDA0566047.1"/>
    <property type="molecule type" value="Genomic_DNA"/>
</dbReference>
<keyword evidence="5" id="KW-0997">Cell inner membrane</keyword>
<evidence type="ECO:0000256" key="9">
    <source>
        <dbReference type="RuleBase" id="RU361157"/>
    </source>
</evidence>
<reference evidence="11" key="1">
    <citation type="submission" date="2021-10" db="EMBL/GenBank/DDBJ databases">
        <title>Streptomonospora sp. nov., isolated from mangrove soil.</title>
        <authorList>
            <person name="Chen X."/>
            <person name="Ge X."/>
            <person name="Liu W."/>
        </authorList>
    </citation>
    <scope>NUCLEOTIDE SEQUENCE</scope>
    <source>
        <strain evidence="11">S1-112</strain>
    </source>
</reference>
<dbReference type="PANTHER" id="PTHR30413:SF8">
    <property type="entry name" value="TRANSPORT PERMEASE PROTEIN"/>
    <property type="match status" value="1"/>
</dbReference>
<feature type="transmembrane region" description="Helical" evidence="9">
    <location>
        <begin position="144"/>
        <end position="166"/>
    </location>
</feature>
<keyword evidence="8 9" id="KW-0472">Membrane</keyword>
<dbReference type="InterPro" id="IPR013525">
    <property type="entry name" value="ABC2_TM"/>
</dbReference>
<comment type="caution">
    <text evidence="11">The sequence shown here is derived from an EMBL/GenBank/DDBJ whole genome shotgun (WGS) entry which is preliminary data.</text>
</comment>
<sequence>MALDGVAAHQRPESDAAERAARYGLSVSGARPNLVEYIRRLWQHRYFITEFAKARSTTKYTRARLGQLWHVFTPLLNAAVYYLIFGLLLGTSRGVPDFIPFLVTGVFIFTFTRNSVMAGVKAISGDRGLIRALHFPRAAMPISAVIIQLREMLVSMAVLAVIVVAMGQVPRLHWLLIVPVLLVQLLFNTGLAMWAARIGSKVSDASQLLPFVLRTWMYASGVMYSIDIMAADAPRWVQVVLDVNPAAVYIDLMRFALIDSFTSAQLPPHVWALALGWALLAFVGGFIYFWRAEEEYGRD</sequence>
<feature type="transmembrane region" description="Helical" evidence="9">
    <location>
        <begin position="68"/>
        <end position="89"/>
    </location>
</feature>
<feature type="transmembrane region" description="Helical" evidence="9">
    <location>
        <begin position="270"/>
        <end position="290"/>
    </location>
</feature>
<evidence type="ECO:0000256" key="8">
    <source>
        <dbReference type="ARBA" id="ARBA00023136"/>
    </source>
</evidence>
<keyword evidence="6 9" id="KW-0812">Transmembrane</keyword>
<protein>
    <recommendedName>
        <fullName evidence="9">Transport permease protein</fullName>
    </recommendedName>
</protein>
<evidence type="ECO:0000256" key="2">
    <source>
        <dbReference type="ARBA" id="ARBA00007783"/>
    </source>
</evidence>
<comment type="subcellular location">
    <subcellularLocation>
        <location evidence="1">Cell inner membrane</location>
        <topology evidence="1">Multi-pass membrane protein</topology>
    </subcellularLocation>
    <subcellularLocation>
        <location evidence="9">Cell membrane</location>
        <topology evidence="9">Multi-pass membrane protein</topology>
    </subcellularLocation>
</comment>
<dbReference type="GO" id="GO:0015920">
    <property type="term" value="P:lipopolysaccharide transport"/>
    <property type="evidence" value="ECO:0007669"/>
    <property type="project" value="TreeGrafter"/>
</dbReference>